<dbReference type="EMBL" id="MN988521">
    <property type="protein sequence ID" value="QIG71197.1"/>
    <property type="molecule type" value="Genomic_DNA"/>
</dbReference>
<name>A0A7S5R565_9CAUD</name>
<gene>
    <name evidence="1" type="ORF">EVB93_090</name>
</gene>
<organism evidence="1 2">
    <name type="scientific">Rhizobium phage RHph_TM30</name>
    <dbReference type="NCBI Taxonomy" id="2509764"/>
    <lineage>
        <taxon>Viruses</taxon>
        <taxon>Duplodnaviria</taxon>
        <taxon>Heunggongvirae</taxon>
        <taxon>Uroviricota</taxon>
        <taxon>Caudoviricetes</taxon>
        <taxon>Kleczkowskaviridae</taxon>
        <taxon>Cuauhnahuacvirus</taxon>
        <taxon>Cuauhnahuacvirus TM30</taxon>
    </lineage>
</organism>
<sequence>MKNLILVSLVLLAGCEVHIGGYPEGSKTETKASVDRTVVPFPYDTKIYYFKDPRTSVCFAVSGYQDNRMLTTVTCSDDVLKAIDDDEIRAR</sequence>
<protein>
    <submittedName>
        <fullName evidence="1">Uncharacterized protein</fullName>
    </submittedName>
</protein>
<dbReference type="Proteomes" id="UP000629603">
    <property type="component" value="Segment"/>
</dbReference>
<reference evidence="1 2" key="1">
    <citation type="submission" date="2020-01" db="EMBL/GenBank/DDBJ databases">
        <title>Patterns of diversity and host range of bacteriophage communities associated with bean-nodulatin bacteria.</title>
        <authorList>
            <person name="Vann Cauwenberghe J."/>
            <person name="Santamaria R.I."/>
            <person name="Bustos P."/>
            <person name="Juarez S."/>
            <person name="Gonzalez V."/>
        </authorList>
    </citation>
    <scope>NUCLEOTIDE SEQUENCE [LARGE SCALE GENOMIC DNA]</scope>
</reference>
<dbReference type="PROSITE" id="PS51257">
    <property type="entry name" value="PROKAR_LIPOPROTEIN"/>
    <property type="match status" value="1"/>
</dbReference>
<accession>A0A7S5R565</accession>
<keyword evidence="2" id="KW-1185">Reference proteome</keyword>
<evidence type="ECO:0000313" key="2">
    <source>
        <dbReference type="Proteomes" id="UP000629603"/>
    </source>
</evidence>
<proteinExistence type="predicted"/>
<evidence type="ECO:0000313" key="1">
    <source>
        <dbReference type="EMBL" id="QIG71197.1"/>
    </source>
</evidence>